<dbReference type="AlphaFoldDB" id="A0A1X2GRH9"/>
<organism evidence="3 4">
    <name type="scientific">Hesseltinella vesiculosa</name>
    <dbReference type="NCBI Taxonomy" id="101127"/>
    <lineage>
        <taxon>Eukaryota</taxon>
        <taxon>Fungi</taxon>
        <taxon>Fungi incertae sedis</taxon>
        <taxon>Mucoromycota</taxon>
        <taxon>Mucoromycotina</taxon>
        <taxon>Mucoromycetes</taxon>
        <taxon>Mucorales</taxon>
        <taxon>Cunninghamellaceae</taxon>
        <taxon>Hesseltinella</taxon>
    </lineage>
</organism>
<dbReference type="OrthoDB" id="10607916at2759"/>
<feature type="chain" id="PRO_5013185553" evidence="2">
    <location>
        <begin position="24"/>
        <end position="183"/>
    </location>
</feature>
<evidence type="ECO:0000256" key="1">
    <source>
        <dbReference type="SAM" id="MobiDB-lite"/>
    </source>
</evidence>
<keyword evidence="2" id="KW-0732">Signal</keyword>
<feature type="compositionally biased region" description="Acidic residues" evidence="1">
    <location>
        <begin position="62"/>
        <end position="80"/>
    </location>
</feature>
<proteinExistence type="predicted"/>
<keyword evidence="4" id="KW-1185">Reference proteome</keyword>
<sequence length="183" mass="19865">MRYSITLATLCVAVLVLVQTVHAQEEFDIAEVFNEALASVEADSIIKATKHEEKSSESSMDEKDDDDDDDDDSVEMDEEDFKGGHNVEKAVDRVGRTTLKNLSTPDVAIPTVLPDVKVVNATTLPISSRARLTYNPTPSGESKVPIPSARNRVTKKNDGQQLTVSASSSFVALGLSLLLFTLQ</sequence>
<evidence type="ECO:0000256" key="2">
    <source>
        <dbReference type="SAM" id="SignalP"/>
    </source>
</evidence>
<reference evidence="3 4" key="1">
    <citation type="submission" date="2016-07" db="EMBL/GenBank/DDBJ databases">
        <title>Pervasive Adenine N6-methylation of Active Genes in Fungi.</title>
        <authorList>
            <consortium name="DOE Joint Genome Institute"/>
            <person name="Mondo S.J."/>
            <person name="Dannebaum R.O."/>
            <person name="Kuo R.C."/>
            <person name="Labutti K."/>
            <person name="Haridas S."/>
            <person name="Kuo A."/>
            <person name="Salamov A."/>
            <person name="Ahrendt S.R."/>
            <person name="Lipzen A."/>
            <person name="Sullivan W."/>
            <person name="Andreopoulos W.B."/>
            <person name="Clum A."/>
            <person name="Lindquist E."/>
            <person name="Daum C."/>
            <person name="Ramamoorthy G.K."/>
            <person name="Gryganskyi A."/>
            <person name="Culley D."/>
            <person name="Magnuson J.K."/>
            <person name="James T.Y."/>
            <person name="O'Malley M.A."/>
            <person name="Stajich J.E."/>
            <person name="Spatafora J.W."/>
            <person name="Visel A."/>
            <person name="Grigoriev I.V."/>
        </authorList>
    </citation>
    <scope>NUCLEOTIDE SEQUENCE [LARGE SCALE GENOMIC DNA]</scope>
    <source>
        <strain evidence="3 4">NRRL 3301</strain>
    </source>
</reference>
<dbReference type="Proteomes" id="UP000242146">
    <property type="component" value="Unassembled WGS sequence"/>
</dbReference>
<gene>
    <name evidence="3" type="ORF">DM01DRAFT_1191711</name>
</gene>
<dbReference type="EMBL" id="MCGT01000005">
    <property type="protein sequence ID" value="ORX59747.1"/>
    <property type="molecule type" value="Genomic_DNA"/>
</dbReference>
<evidence type="ECO:0000313" key="3">
    <source>
        <dbReference type="EMBL" id="ORX59747.1"/>
    </source>
</evidence>
<evidence type="ECO:0000313" key="4">
    <source>
        <dbReference type="Proteomes" id="UP000242146"/>
    </source>
</evidence>
<feature type="signal peptide" evidence="2">
    <location>
        <begin position="1"/>
        <end position="23"/>
    </location>
</feature>
<accession>A0A1X2GRH9</accession>
<feature type="region of interest" description="Disordered" evidence="1">
    <location>
        <begin position="48"/>
        <end position="87"/>
    </location>
</feature>
<protein>
    <submittedName>
        <fullName evidence="3">Uncharacterized protein</fullName>
    </submittedName>
</protein>
<comment type="caution">
    <text evidence="3">The sequence shown here is derived from an EMBL/GenBank/DDBJ whole genome shotgun (WGS) entry which is preliminary data.</text>
</comment>
<name>A0A1X2GRH9_9FUNG</name>